<evidence type="ECO:0000313" key="4">
    <source>
        <dbReference type="WBParaSite" id="ACOC_0000692001-mRNA-1"/>
    </source>
</evidence>
<evidence type="ECO:0000256" key="1">
    <source>
        <dbReference type="SAM" id="Phobius"/>
    </source>
</evidence>
<dbReference type="PANTHER" id="PTHR12892:SF8">
    <property type="entry name" value="PROTEIN CBG16685"/>
    <property type="match status" value="1"/>
</dbReference>
<dbReference type="WBParaSite" id="ACOC_0000692001-mRNA-1">
    <property type="protein sequence ID" value="ACOC_0000692001-mRNA-1"/>
    <property type="gene ID" value="ACOC_0000692001"/>
</dbReference>
<organism evidence="4">
    <name type="scientific">Angiostrongylus costaricensis</name>
    <name type="common">Nematode worm</name>
    <dbReference type="NCBI Taxonomy" id="334426"/>
    <lineage>
        <taxon>Eukaryota</taxon>
        <taxon>Metazoa</taxon>
        <taxon>Ecdysozoa</taxon>
        <taxon>Nematoda</taxon>
        <taxon>Chromadorea</taxon>
        <taxon>Rhabditida</taxon>
        <taxon>Rhabditina</taxon>
        <taxon>Rhabditomorpha</taxon>
        <taxon>Strongyloidea</taxon>
        <taxon>Metastrongylidae</taxon>
        <taxon>Angiostrongylus</taxon>
    </lineage>
</organism>
<dbReference type="GO" id="GO:0005789">
    <property type="term" value="C:endoplasmic reticulum membrane"/>
    <property type="evidence" value="ECO:0007669"/>
    <property type="project" value="TreeGrafter"/>
</dbReference>
<dbReference type="OMA" id="LELSIVW"/>
<accession>A0A0R3PP38</accession>
<feature type="transmembrane region" description="Helical" evidence="1">
    <location>
        <begin position="49"/>
        <end position="72"/>
    </location>
</feature>
<keyword evidence="1" id="KW-0812">Transmembrane</keyword>
<gene>
    <name evidence="2" type="ORF">ACOC_LOCUS6921</name>
</gene>
<feature type="transmembrane region" description="Helical" evidence="1">
    <location>
        <begin position="124"/>
        <end position="140"/>
    </location>
</feature>
<dbReference type="GO" id="GO:0000139">
    <property type="term" value="C:Golgi membrane"/>
    <property type="evidence" value="ECO:0007669"/>
    <property type="project" value="InterPro"/>
</dbReference>
<keyword evidence="3" id="KW-1185">Reference proteome</keyword>
<dbReference type="PANTHER" id="PTHR12892">
    <property type="entry name" value="FGF RECEPTOR ACTIVATING PROTEIN 1"/>
    <property type="match status" value="1"/>
</dbReference>
<dbReference type="Proteomes" id="UP000267027">
    <property type="component" value="Unassembled WGS sequence"/>
</dbReference>
<protein>
    <submittedName>
        <fullName evidence="4">Transmembrane protein</fullName>
    </submittedName>
</protein>
<feature type="transmembrane region" description="Helical" evidence="1">
    <location>
        <begin position="161"/>
        <end position="183"/>
    </location>
</feature>
<dbReference type="EMBL" id="UYYA01003988">
    <property type="protein sequence ID" value="VDM58506.1"/>
    <property type="molecule type" value="Genomic_DNA"/>
</dbReference>
<dbReference type="AlphaFoldDB" id="A0A0R3PP38"/>
<feature type="transmembrane region" description="Helical" evidence="1">
    <location>
        <begin position="84"/>
        <end position="104"/>
    </location>
</feature>
<dbReference type="OrthoDB" id="5847023at2759"/>
<sequence>MYVNASTSSASSPEEFKVKVPKSRKENRLLKSGFVDDNNDHLCYLELSIVWPAAVCAVLSMLLFIAAIAASLYNDYIPTEKELLRTFFAAYGSTSFACNTTLPLPVNGIPSALKLLEINASGNVLFRLCTCIPVVIRLFISNIQCATMRAEYELLPFFYRISIEVVPLLTFIEVFSLALFSIITSHSDFPGEF</sequence>
<dbReference type="GO" id="GO:0006506">
    <property type="term" value="P:GPI anchor biosynthetic process"/>
    <property type="evidence" value="ECO:0007669"/>
    <property type="project" value="TreeGrafter"/>
</dbReference>
<name>A0A0R3PP38_ANGCS</name>
<keyword evidence="1" id="KW-0472">Membrane</keyword>
<evidence type="ECO:0000313" key="2">
    <source>
        <dbReference type="EMBL" id="VDM58506.1"/>
    </source>
</evidence>
<evidence type="ECO:0000313" key="3">
    <source>
        <dbReference type="Proteomes" id="UP000267027"/>
    </source>
</evidence>
<keyword evidence="1" id="KW-1133">Transmembrane helix</keyword>
<proteinExistence type="predicted"/>
<reference evidence="4" key="1">
    <citation type="submission" date="2017-02" db="UniProtKB">
        <authorList>
            <consortium name="WormBaseParasite"/>
        </authorList>
    </citation>
    <scope>IDENTIFICATION</scope>
</reference>
<reference evidence="2 3" key="2">
    <citation type="submission" date="2018-11" db="EMBL/GenBank/DDBJ databases">
        <authorList>
            <consortium name="Pathogen Informatics"/>
        </authorList>
    </citation>
    <scope>NUCLEOTIDE SEQUENCE [LARGE SCALE GENOMIC DNA]</scope>
    <source>
        <strain evidence="2 3">Costa Rica</strain>
    </source>
</reference>
<dbReference type="InterPro" id="IPR039545">
    <property type="entry name" value="PGAP2"/>
</dbReference>